<dbReference type="GO" id="GO:0000155">
    <property type="term" value="F:phosphorelay sensor kinase activity"/>
    <property type="evidence" value="ECO:0007669"/>
    <property type="project" value="InterPro"/>
</dbReference>
<evidence type="ECO:0000256" key="5">
    <source>
        <dbReference type="ARBA" id="ARBA00022777"/>
    </source>
</evidence>
<dbReference type="InterPro" id="IPR004358">
    <property type="entry name" value="Sig_transdc_His_kin-like_C"/>
</dbReference>
<proteinExistence type="predicted"/>
<evidence type="ECO:0000256" key="6">
    <source>
        <dbReference type="PROSITE-ProRule" id="PRU00169"/>
    </source>
</evidence>
<evidence type="ECO:0000259" key="9">
    <source>
        <dbReference type="PROSITE" id="PS50110"/>
    </source>
</evidence>
<dbReference type="RefSeq" id="WP_108950182.1">
    <property type="nucleotide sequence ID" value="NZ_CP022187.1"/>
</dbReference>
<dbReference type="CDD" id="cd00082">
    <property type="entry name" value="HisKA"/>
    <property type="match status" value="1"/>
</dbReference>
<keyword evidence="7" id="KW-0472">Membrane</keyword>
<keyword evidence="4" id="KW-0808">Transferase</keyword>
<dbReference type="InterPro" id="IPR001789">
    <property type="entry name" value="Sig_transdc_resp-reg_receiver"/>
</dbReference>
<dbReference type="SMART" id="SM00387">
    <property type="entry name" value="HATPase_c"/>
    <property type="match status" value="1"/>
</dbReference>
<keyword evidence="7" id="KW-1133">Transmembrane helix</keyword>
<feature type="transmembrane region" description="Helical" evidence="7">
    <location>
        <begin position="74"/>
        <end position="96"/>
    </location>
</feature>
<comment type="catalytic activity">
    <reaction evidence="1">
        <text>ATP + protein L-histidine = ADP + protein N-phospho-L-histidine.</text>
        <dbReference type="EC" id="2.7.13.3"/>
    </reaction>
</comment>
<dbReference type="InterPro" id="IPR003594">
    <property type="entry name" value="HATPase_dom"/>
</dbReference>
<feature type="transmembrane region" description="Helical" evidence="7">
    <location>
        <begin position="427"/>
        <end position="450"/>
    </location>
</feature>
<feature type="transmembrane region" description="Helical" evidence="7">
    <location>
        <begin position="148"/>
        <end position="170"/>
    </location>
</feature>
<feature type="transmembrane region" description="Helical" evidence="7">
    <location>
        <begin position="307"/>
        <end position="328"/>
    </location>
</feature>
<dbReference type="SMART" id="SM00448">
    <property type="entry name" value="REC"/>
    <property type="match status" value="1"/>
</dbReference>
<feature type="transmembrane region" description="Helical" evidence="7">
    <location>
        <begin position="220"/>
        <end position="237"/>
    </location>
</feature>
<dbReference type="Gene3D" id="3.30.565.10">
    <property type="entry name" value="Histidine kinase-like ATPase, C-terminal domain"/>
    <property type="match status" value="1"/>
</dbReference>
<feature type="transmembrane region" description="Helical" evidence="7">
    <location>
        <begin position="569"/>
        <end position="589"/>
    </location>
</feature>
<dbReference type="CDD" id="cd16922">
    <property type="entry name" value="HATPase_EvgS-ArcB-TorS-like"/>
    <property type="match status" value="1"/>
</dbReference>
<dbReference type="InterPro" id="IPR036890">
    <property type="entry name" value="HATPase_C_sf"/>
</dbReference>
<accession>A0A2U8GTA6</accession>
<dbReference type="KEGG" id="acom:CEW83_15725"/>
<dbReference type="EMBL" id="CP022187">
    <property type="protein sequence ID" value="AWI76483.1"/>
    <property type="molecule type" value="Genomic_DNA"/>
</dbReference>
<feature type="transmembrane region" description="Helical" evidence="7">
    <location>
        <begin position="258"/>
        <end position="287"/>
    </location>
</feature>
<dbReference type="Pfam" id="PF02518">
    <property type="entry name" value="HATPase_c"/>
    <property type="match status" value="1"/>
</dbReference>
<feature type="modified residue" description="4-aspartylphosphate" evidence="6">
    <location>
        <position position="969"/>
    </location>
</feature>
<dbReference type="EC" id="2.7.13.3" evidence="2"/>
<evidence type="ECO:0000259" key="8">
    <source>
        <dbReference type="PROSITE" id="PS50109"/>
    </source>
</evidence>
<dbReference type="SUPFAM" id="SSF55874">
    <property type="entry name" value="ATPase domain of HSP90 chaperone/DNA topoisomerase II/histidine kinase"/>
    <property type="match status" value="1"/>
</dbReference>
<dbReference type="PANTHER" id="PTHR43047">
    <property type="entry name" value="TWO-COMPONENT HISTIDINE PROTEIN KINASE"/>
    <property type="match status" value="1"/>
</dbReference>
<dbReference type="PROSITE" id="PS50109">
    <property type="entry name" value="HIS_KIN"/>
    <property type="match status" value="1"/>
</dbReference>
<dbReference type="InterPro" id="IPR003661">
    <property type="entry name" value="HisK_dim/P_dom"/>
</dbReference>
<sequence>MPANTQRIFRVRRDYNTWVANETLEDYALRYTPRSFRRWSEFRVANTAFGAVSFLAMEAIGGTMVVNYGFANALIAILVVGLLTFLTGLPISYYAARYGVDMDLLTRGAGFGYLGSTFTSLIYATFTFIFFALEAAIMALALQMAFDWPIAWCYVVSAVVIVPMVIYGVTFISRLQWWTQPVWLLLWLGPFVFILFKQPQAFVDFVGMTGRTSGDSGFDWMMFGSAATVAFALIVQIGEQVDFLRFMPEKTAFNRRRWWSAVIVAGPGWIVPGMLKMLGGAFLAFLALQHEIRPSNATEPTQMYLAAYGYVFADPFWAVAATTVFVIISQIKINVTNAYAGSLAWSNFFARATHSHPGRVVWLVFNVLIATLLMLFGVFQALEPVLGLYANVAVAWVGALVADLVINKPLGLSPAHIEFKRAHLFDINPVGPGAMLIAATVAIIAYSGSFGPMAQAYSPFIALFLAFLCAPVIAWLTHGRYYLARQSHPAWRPGEMVRCVVCENHFEADDMATCPAYEAPICSLCCTLESRCHDRCKAGARVTEQVQRLLTVLLPVAISRRFNFRVGHYMLLLCSLFLLIGTVLGINYYQATVTAGFNPDVDHFLRSAFGKSFSMMALLAAVGAWWMVLSSESRQLAEDESNRQNLLLSREIEAHRQTDVALQQAKELAESANRAKTRYVTGVSHELRTPLNSILGYAQILIHDARLERDQLRSVSTIHRSGEHLASLIDGLLDLARIEAGRLTLDPTVFDLPEFIDDLERMVGPMAAAKQLGFRVELGAGLPGLVRADLKRLRQILINLLVNAVKFTLRGEVLLRISYRADVARFEVIDSGVGIADEDLERIFLPFERSGVQNREPGTGLGLTITQLLTELMGGELSVRSEPGKGSYFGVRIYLPAQTADQGDTQVMTAVTGYGGKRCRVLVVDDETDHRQLIIGLLSPLGFLCAEAASGADCLTLLATEAPDAVLLDISMSGMDGWTCAYRIRAAGHRCPIIMVSANVFDNRQEQLLAAQCQGFVSKPVRESELLACLGVVLEIDWLRAERPPRESAGAGLPENTLAANDRASLSALLRIGHVQGARRELQRIAAEAPGVAAACEHLSALMDNYELERCMDYLGVPVS</sequence>
<keyword evidence="5 10" id="KW-0418">Kinase</keyword>
<evidence type="ECO:0000313" key="10">
    <source>
        <dbReference type="EMBL" id="AWI76483.1"/>
    </source>
</evidence>
<dbReference type="CDD" id="cd17546">
    <property type="entry name" value="REC_hyHK_CKI1_RcsC-like"/>
    <property type="match status" value="1"/>
</dbReference>
<dbReference type="AlphaFoldDB" id="A0A2U8GTA6"/>
<feature type="transmembrane region" description="Helical" evidence="7">
    <location>
        <begin position="44"/>
        <end position="68"/>
    </location>
</feature>
<dbReference type="Proteomes" id="UP000244930">
    <property type="component" value="Chromosome"/>
</dbReference>
<dbReference type="SUPFAM" id="SSF47384">
    <property type="entry name" value="Homodimeric domain of signal transducing histidine kinase"/>
    <property type="match status" value="1"/>
</dbReference>
<dbReference type="PROSITE" id="PS50110">
    <property type="entry name" value="RESPONSE_REGULATORY"/>
    <property type="match status" value="1"/>
</dbReference>
<feature type="domain" description="Histidine kinase" evidence="8">
    <location>
        <begin position="682"/>
        <end position="897"/>
    </location>
</feature>
<feature type="transmembrane region" description="Helical" evidence="7">
    <location>
        <begin position="360"/>
        <end position="382"/>
    </location>
</feature>
<evidence type="ECO:0000256" key="7">
    <source>
        <dbReference type="SAM" id="Phobius"/>
    </source>
</evidence>
<dbReference type="Pfam" id="PF00072">
    <property type="entry name" value="Response_reg"/>
    <property type="match status" value="1"/>
</dbReference>
<dbReference type="InterPro" id="IPR011006">
    <property type="entry name" value="CheY-like_superfamily"/>
</dbReference>
<organism evidence="10 11">
    <name type="scientific">Parazoarcus communis</name>
    <dbReference type="NCBI Taxonomy" id="41977"/>
    <lineage>
        <taxon>Bacteria</taxon>
        <taxon>Pseudomonadati</taxon>
        <taxon>Pseudomonadota</taxon>
        <taxon>Betaproteobacteria</taxon>
        <taxon>Rhodocyclales</taxon>
        <taxon>Zoogloeaceae</taxon>
        <taxon>Parazoarcus</taxon>
    </lineage>
</organism>
<gene>
    <name evidence="10" type="ORF">CEW83_15725</name>
</gene>
<dbReference type="InterPro" id="IPR005467">
    <property type="entry name" value="His_kinase_dom"/>
</dbReference>
<dbReference type="Gene3D" id="3.40.50.2300">
    <property type="match status" value="1"/>
</dbReference>
<name>A0A2U8GTA6_9RHOO</name>
<feature type="transmembrane region" description="Helical" evidence="7">
    <location>
        <begin position="388"/>
        <end position="406"/>
    </location>
</feature>
<evidence type="ECO:0000313" key="11">
    <source>
        <dbReference type="Proteomes" id="UP000244930"/>
    </source>
</evidence>
<dbReference type="SUPFAM" id="SSF52172">
    <property type="entry name" value="CheY-like"/>
    <property type="match status" value="1"/>
</dbReference>
<reference evidence="10 11" key="1">
    <citation type="submission" date="2017-06" db="EMBL/GenBank/DDBJ databases">
        <title>Azoarcus.</title>
        <authorList>
            <person name="Woo J.-H."/>
            <person name="Kim H.-S."/>
        </authorList>
    </citation>
    <scope>NUCLEOTIDE SEQUENCE [LARGE SCALE GENOMIC DNA]</scope>
    <source>
        <strain evidence="10 11">TSPY31</strain>
    </source>
</reference>
<dbReference type="Gene3D" id="1.10.287.130">
    <property type="match status" value="1"/>
</dbReference>
<evidence type="ECO:0000256" key="2">
    <source>
        <dbReference type="ARBA" id="ARBA00012438"/>
    </source>
</evidence>
<evidence type="ECO:0000256" key="1">
    <source>
        <dbReference type="ARBA" id="ARBA00000085"/>
    </source>
</evidence>
<dbReference type="InterPro" id="IPR036097">
    <property type="entry name" value="HisK_dim/P_sf"/>
</dbReference>
<keyword evidence="11" id="KW-1185">Reference proteome</keyword>
<evidence type="ECO:0000256" key="4">
    <source>
        <dbReference type="ARBA" id="ARBA00022679"/>
    </source>
</evidence>
<evidence type="ECO:0000256" key="3">
    <source>
        <dbReference type="ARBA" id="ARBA00022553"/>
    </source>
</evidence>
<feature type="transmembrane region" description="Helical" evidence="7">
    <location>
        <begin position="117"/>
        <end position="142"/>
    </location>
</feature>
<protein>
    <recommendedName>
        <fullName evidence="2">histidine kinase</fullName>
        <ecNumber evidence="2">2.7.13.3</ecNumber>
    </recommendedName>
</protein>
<keyword evidence="3 6" id="KW-0597">Phosphoprotein</keyword>
<feature type="domain" description="Response regulatory" evidence="9">
    <location>
        <begin position="920"/>
        <end position="1034"/>
    </location>
</feature>
<dbReference type="Gene3D" id="1.10.4160.10">
    <property type="entry name" value="Hydantoin permease"/>
    <property type="match status" value="1"/>
</dbReference>
<feature type="transmembrane region" description="Helical" evidence="7">
    <location>
        <begin position="456"/>
        <end position="476"/>
    </location>
</feature>
<dbReference type="PRINTS" id="PR00344">
    <property type="entry name" value="BCTRLSENSOR"/>
</dbReference>
<keyword evidence="7" id="KW-0812">Transmembrane</keyword>
<dbReference type="PANTHER" id="PTHR43047:SF72">
    <property type="entry name" value="OSMOSENSING HISTIDINE PROTEIN KINASE SLN1"/>
    <property type="match status" value="1"/>
</dbReference>
<dbReference type="SMART" id="SM00388">
    <property type="entry name" value="HisKA"/>
    <property type="match status" value="1"/>
</dbReference>
<dbReference type="Pfam" id="PF00512">
    <property type="entry name" value="HisKA"/>
    <property type="match status" value="1"/>
</dbReference>
<feature type="transmembrane region" description="Helical" evidence="7">
    <location>
        <begin position="182"/>
        <end position="200"/>
    </location>
</feature>